<comment type="caution">
    <text evidence="1">The sequence shown here is derived from an EMBL/GenBank/DDBJ whole genome shotgun (WGS) entry which is preliminary data.</text>
</comment>
<organism evidence="1 2">
    <name type="scientific">Ambrosiozyma monospora</name>
    <name type="common">Yeast</name>
    <name type="synonym">Endomycopsis monosporus</name>
    <dbReference type="NCBI Taxonomy" id="43982"/>
    <lineage>
        <taxon>Eukaryota</taxon>
        <taxon>Fungi</taxon>
        <taxon>Dikarya</taxon>
        <taxon>Ascomycota</taxon>
        <taxon>Saccharomycotina</taxon>
        <taxon>Pichiomycetes</taxon>
        <taxon>Pichiales</taxon>
        <taxon>Pichiaceae</taxon>
        <taxon>Ambrosiozyma</taxon>
    </lineage>
</organism>
<dbReference type="Proteomes" id="UP001165064">
    <property type="component" value="Unassembled WGS sequence"/>
</dbReference>
<accession>A0ACB5T0L6</accession>
<evidence type="ECO:0000313" key="1">
    <source>
        <dbReference type="EMBL" id="GME78639.1"/>
    </source>
</evidence>
<gene>
    <name evidence="1" type="ORF">Amon02_000353900</name>
</gene>
<proteinExistence type="predicted"/>
<sequence>MVLDQEQQQQQSDSHPQPAVCKQEQAVPTSLTEAPEMKSEQQQDNTAEEGSSLKTTKKVEFKTTKKNSKTACEECKSRKVKCDVVSKEKGHNCTNCETLGLKCVVVKQRRKRRQSAVDRQLKIIEQQKEEEERLRLEREKQRLLQQSQEQQQAFKKESPTSVPSSSGPSDIKFYQQRPFEEELEHKDPFSELKGDEMYVDLGRFLSHEIDPTQVAELSRVLNSPFGLKRFMEDYYKNQGKITVRDLATRESIKVLTSSGCFILPSAEKCQRYTEMFFKVFYVSYPLLAKQSFMSKNTGDRYSDPQSLLLLRSVIYMGCAHCAETEEEKNECKILYEKAMLLLSANLESNGICLVSSMIILMCAPEVRLSLETPVDELYRVIQVARLFGMDRDVEKSTRLSQEDKALYKILFWMLVFKDRLHSLVSAKDYFMDISDCNVKMLVPEDFTQLRMENPEYSYKVFSWTAAMGHLMDKVTELQKKANIAALKCQPFMSYVNDINGFIEEFFVAIINAHDMYSNLYGQQWLSLMYLFVMSLSLNIQRANLARLYIVCERAIQNETVTKGSSLYLELELEELCEMRCREYLQQTAHILCYFVAGLMLKFKNQLFFSQSTLYLCYQSAICAIPFLFDPDEDIRKTTAQDLERIIPVLNQAKSFNTWQITEFFSFILNDIVPDENKLVNFARSAFNVNGVEKLWKAAEGPNFKLIRTIMEKNLPPLRSPFMKVPNLSVNTPNKDSADVTFSLDDEGFQSMSKLFVDPYFDFMKDTLGVQLGDSRTYNDLLIGINKHEKDACSLDFLHQQLTNTSQLQAKILLTTHHPWNPRSKPRSVQRLEHQ</sequence>
<keyword evidence="2" id="KW-1185">Reference proteome</keyword>
<reference evidence="1" key="1">
    <citation type="submission" date="2023-04" db="EMBL/GenBank/DDBJ databases">
        <title>Ambrosiozyma monospora NBRC 10751.</title>
        <authorList>
            <person name="Ichikawa N."/>
            <person name="Sato H."/>
            <person name="Tonouchi N."/>
        </authorList>
    </citation>
    <scope>NUCLEOTIDE SEQUENCE</scope>
    <source>
        <strain evidence="1">NBRC 10751</strain>
    </source>
</reference>
<evidence type="ECO:0000313" key="2">
    <source>
        <dbReference type="Proteomes" id="UP001165064"/>
    </source>
</evidence>
<protein>
    <submittedName>
        <fullName evidence="1">Unnamed protein product</fullName>
    </submittedName>
</protein>
<name>A0ACB5T0L6_AMBMO</name>
<dbReference type="EMBL" id="BSXS01002267">
    <property type="protein sequence ID" value="GME78639.1"/>
    <property type="molecule type" value="Genomic_DNA"/>
</dbReference>